<protein>
    <submittedName>
        <fullName evidence="6">DNA-binding response OmpR family regulator</fullName>
    </submittedName>
</protein>
<dbReference type="Pfam" id="PF00486">
    <property type="entry name" value="Trans_reg_C"/>
    <property type="match status" value="1"/>
</dbReference>
<dbReference type="GO" id="GO:0003677">
    <property type="term" value="F:DNA binding"/>
    <property type="evidence" value="ECO:0007669"/>
    <property type="project" value="UniProtKB-KW"/>
</dbReference>
<gene>
    <name evidence="6" type="ORF">QOZ95_002263</name>
</gene>
<evidence type="ECO:0000259" key="5">
    <source>
        <dbReference type="PROSITE" id="PS51755"/>
    </source>
</evidence>
<dbReference type="Gene3D" id="1.10.10.10">
    <property type="entry name" value="Winged helix-like DNA-binding domain superfamily/Winged helix DNA-binding domain"/>
    <property type="match status" value="1"/>
</dbReference>
<dbReference type="InterPro" id="IPR016032">
    <property type="entry name" value="Sig_transdc_resp-reg_C-effctor"/>
</dbReference>
<comment type="caution">
    <text evidence="6">The sequence shown here is derived from an EMBL/GenBank/DDBJ whole genome shotgun (WGS) entry which is preliminary data.</text>
</comment>
<keyword evidence="2 4" id="KW-0238">DNA-binding</keyword>
<evidence type="ECO:0000256" key="2">
    <source>
        <dbReference type="ARBA" id="ARBA00023125"/>
    </source>
</evidence>
<evidence type="ECO:0000256" key="3">
    <source>
        <dbReference type="ARBA" id="ARBA00023163"/>
    </source>
</evidence>
<organism evidence="6 7">
    <name type="scientific">Paenibacillus brasilensis</name>
    <dbReference type="NCBI Taxonomy" id="128574"/>
    <lineage>
        <taxon>Bacteria</taxon>
        <taxon>Bacillati</taxon>
        <taxon>Bacillota</taxon>
        <taxon>Bacilli</taxon>
        <taxon>Bacillales</taxon>
        <taxon>Paenibacillaceae</taxon>
        <taxon>Paenibacillus</taxon>
    </lineage>
</organism>
<evidence type="ECO:0000313" key="7">
    <source>
        <dbReference type="Proteomes" id="UP001242811"/>
    </source>
</evidence>
<evidence type="ECO:0000256" key="1">
    <source>
        <dbReference type="ARBA" id="ARBA00023015"/>
    </source>
</evidence>
<dbReference type="Proteomes" id="UP001242811">
    <property type="component" value="Unassembled WGS sequence"/>
</dbReference>
<name>A0ABU0KXH8_9BACL</name>
<accession>A0ABU0KXH8</accession>
<dbReference type="EMBL" id="JAUSWA010000011">
    <property type="protein sequence ID" value="MDQ0494100.1"/>
    <property type="molecule type" value="Genomic_DNA"/>
</dbReference>
<evidence type="ECO:0000256" key="4">
    <source>
        <dbReference type="PROSITE-ProRule" id="PRU01091"/>
    </source>
</evidence>
<keyword evidence="1" id="KW-0805">Transcription regulation</keyword>
<keyword evidence="3" id="KW-0804">Transcription</keyword>
<keyword evidence="7" id="KW-1185">Reference proteome</keyword>
<evidence type="ECO:0000313" key="6">
    <source>
        <dbReference type="EMBL" id="MDQ0494100.1"/>
    </source>
</evidence>
<reference evidence="6 7" key="1">
    <citation type="submission" date="2023-07" db="EMBL/GenBank/DDBJ databases">
        <title>Genomic Encyclopedia of Type Strains, Phase IV (KMG-IV): sequencing the most valuable type-strain genomes for metagenomic binning, comparative biology and taxonomic classification.</title>
        <authorList>
            <person name="Goeker M."/>
        </authorList>
    </citation>
    <scope>NUCLEOTIDE SEQUENCE [LARGE SCALE GENOMIC DNA]</scope>
    <source>
        <strain evidence="6 7">DSM 14914</strain>
    </source>
</reference>
<dbReference type="PROSITE" id="PS51755">
    <property type="entry name" value="OMPR_PHOB"/>
    <property type="match status" value="1"/>
</dbReference>
<dbReference type="InterPro" id="IPR001867">
    <property type="entry name" value="OmpR/PhoB-type_DNA-bd"/>
</dbReference>
<dbReference type="InterPro" id="IPR036388">
    <property type="entry name" value="WH-like_DNA-bd_sf"/>
</dbReference>
<sequence length="50" mass="5937">MIRLQFDAEGYSVICGTEQVILLAKEFALLRFLYDNRNQVFTREQLLDRV</sequence>
<feature type="DNA-binding region" description="OmpR/PhoB-type" evidence="4">
    <location>
        <begin position="1"/>
        <end position="50"/>
    </location>
</feature>
<feature type="domain" description="OmpR/PhoB-type" evidence="5">
    <location>
        <begin position="1"/>
        <end position="50"/>
    </location>
</feature>
<proteinExistence type="predicted"/>
<dbReference type="SUPFAM" id="SSF46894">
    <property type="entry name" value="C-terminal effector domain of the bipartite response regulators"/>
    <property type="match status" value="1"/>
</dbReference>